<dbReference type="Pfam" id="PF02877">
    <property type="entry name" value="PARP_reg"/>
    <property type="match status" value="1"/>
</dbReference>
<dbReference type="GO" id="GO:0070212">
    <property type="term" value="P:protein poly-ADP-ribosylation"/>
    <property type="evidence" value="ECO:0007669"/>
    <property type="project" value="TreeGrafter"/>
</dbReference>
<evidence type="ECO:0000256" key="3">
    <source>
        <dbReference type="ARBA" id="ARBA00023027"/>
    </source>
</evidence>
<sequence>KLSKTKIAKGFTILEQLEEAIKKNKISLMVDLSSIFYTVIPTSFERIVPTPIVTKWNLQSNYDMLALLGDVEMVQSIQKDR</sequence>
<dbReference type="GO" id="GO:0003950">
    <property type="term" value="F:NAD+ poly-ADP-ribosyltransferase activity"/>
    <property type="evidence" value="ECO:0007669"/>
    <property type="project" value="InterPro"/>
</dbReference>
<reference evidence="5" key="1">
    <citation type="submission" date="2014-12" db="EMBL/GenBank/DDBJ databases">
        <title>Insight into the proteome of Arion vulgaris.</title>
        <authorList>
            <person name="Aradska J."/>
            <person name="Bulat T."/>
            <person name="Smidak R."/>
            <person name="Sarate P."/>
            <person name="Gangsoo J."/>
            <person name="Sialana F."/>
            <person name="Bilban M."/>
            <person name="Lubec G."/>
        </authorList>
    </citation>
    <scope>NUCLEOTIDE SEQUENCE</scope>
    <source>
        <tissue evidence="5">Skin</tissue>
    </source>
</reference>
<feature type="domain" description="PARP alpha-helical" evidence="4">
    <location>
        <begin position="1"/>
        <end position="79"/>
    </location>
</feature>
<dbReference type="PROSITE" id="PS51060">
    <property type="entry name" value="PARP_ALPHA_HD"/>
    <property type="match status" value="1"/>
</dbReference>
<dbReference type="GO" id="GO:1990404">
    <property type="term" value="F:NAD+-protein mono-ADP-ribosyltransferase activity"/>
    <property type="evidence" value="ECO:0007669"/>
    <property type="project" value="TreeGrafter"/>
</dbReference>
<dbReference type="GO" id="GO:0006302">
    <property type="term" value="P:double-strand break repair"/>
    <property type="evidence" value="ECO:0007669"/>
    <property type="project" value="TreeGrafter"/>
</dbReference>
<dbReference type="GO" id="GO:0035861">
    <property type="term" value="C:site of double-strand break"/>
    <property type="evidence" value="ECO:0007669"/>
    <property type="project" value="TreeGrafter"/>
</dbReference>
<dbReference type="InterPro" id="IPR036616">
    <property type="entry name" value="Poly(ADP-ribose)pol_reg_dom_sf"/>
</dbReference>
<proteinExistence type="predicted"/>
<keyword evidence="1" id="KW-0328">Glycosyltransferase</keyword>
<evidence type="ECO:0000256" key="2">
    <source>
        <dbReference type="ARBA" id="ARBA00022679"/>
    </source>
</evidence>
<dbReference type="PANTHER" id="PTHR10459:SF66">
    <property type="entry name" value="PROTEIN MONO-ADP-RIBOSYLTRANSFERASE PARP3"/>
    <property type="match status" value="1"/>
</dbReference>
<dbReference type="PANTHER" id="PTHR10459">
    <property type="entry name" value="DNA LIGASE"/>
    <property type="match status" value="1"/>
</dbReference>
<keyword evidence="2" id="KW-0808">Transferase</keyword>
<dbReference type="SUPFAM" id="SSF47587">
    <property type="entry name" value="Domain of poly(ADP-ribose) polymerase"/>
    <property type="match status" value="1"/>
</dbReference>
<dbReference type="EMBL" id="HACG01052715">
    <property type="protein sequence ID" value="CEK99586.1"/>
    <property type="molecule type" value="Transcribed_RNA"/>
</dbReference>
<dbReference type="GO" id="GO:0005730">
    <property type="term" value="C:nucleolus"/>
    <property type="evidence" value="ECO:0007669"/>
    <property type="project" value="TreeGrafter"/>
</dbReference>
<evidence type="ECO:0000256" key="1">
    <source>
        <dbReference type="ARBA" id="ARBA00022676"/>
    </source>
</evidence>
<gene>
    <name evidence="5" type="primary">ORF221629</name>
</gene>
<accession>A0A0B7C4P2</accession>
<keyword evidence="3" id="KW-0520">NAD</keyword>
<evidence type="ECO:0000259" key="4">
    <source>
        <dbReference type="PROSITE" id="PS51060"/>
    </source>
</evidence>
<dbReference type="InterPro" id="IPR050800">
    <property type="entry name" value="ARTD/PARP"/>
</dbReference>
<dbReference type="InterPro" id="IPR004102">
    <property type="entry name" value="Poly(ADP-ribose)pol_reg_dom"/>
</dbReference>
<dbReference type="Gene3D" id="1.20.142.10">
    <property type="entry name" value="Poly(ADP-ribose) polymerase, regulatory domain"/>
    <property type="match status" value="1"/>
</dbReference>
<feature type="non-terminal residue" evidence="5">
    <location>
        <position position="1"/>
    </location>
</feature>
<name>A0A0B7C4P2_9EUPU</name>
<dbReference type="AlphaFoldDB" id="A0A0B7C4P2"/>
<protein>
    <recommendedName>
        <fullName evidence="4">PARP alpha-helical domain-containing protein</fullName>
    </recommendedName>
</protein>
<evidence type="ECO:0000313" key="5">
    <source>
        <dbReference type="EMBL" id="CEK99586.1"/>
    </source>
</evidence>
<organism evidence="5">
    <name type="scientific">Arion vulgaris</name>
    <dbReference type="NCBI Taxonomy" id="1028688"/>
    <lineage>
        <taxon>Eukaryota</taxon>
        <taxon>Metazoa</taxon>
        <taxon>Spiralia</taxon>
        <taxon>Lophotrochozoa</taxon>
        <taxon>Mollusca</taxon>
        <taxon>Gastropoda</taxon>
        <taxon>Heterobranchia</taxon>
        <taxon>Euthyneura</taxon>
        <taxon>Panpulmonata</taxon>
        <taxon>Eupulmonata</taxon>
        <taxon>Stylommatophora</taxon>
        <taxon>Helicina</taxon>
        <taxon>Arionoidea</taxon>
        <taxon>Arionidae</taxon>
        <taxon>Arion</taxon>
    </lineage>
</organism>
<feature type="non-terminal residue" evidence="5">
    <location>
        <position position="81"/>
    </location>
</feature>